<evidence type="ECO:0000313" key="1">
    <source>
        <dbReference type="EMBL" id="MBB5839483.1"/>
    </source>
</evidence>
<dbReference type="EMBL" id="JACHMY010000001">
    <property type="protein sequence ID" value="MBB5839483.1"/>
    <property type="molecule type" value="Genomic_DNA"/>
</dbReference>
<proteinExistence type="predicted"/>
<sequence>MASDEDWAAAESGAELGDLGGEIVGRVGGRGGLLGGEIVGGVCGRGGASEVGLRRVRFGGGVVEGGQRRTGVWG</sequence>
<dbReference type="AlphaFoldDB" id="A0A7W9JC94"/>
<dbReference type="Proteomes" id="UP000549971">
    <property type="component" value="Unassembled WGS sequence"/>
</dbReference>
<evidence type="ECO:0000313" key="2">
    <source>
        <dbReference type="Proteomes" id="UP000549971"/>
    </source>
</evidence>
<protein>
    <submittedName>
        <fullName evidence="1">Uncharacterized protein</fullName>
    </submittedName>
</protein>
<accession>A0A7W9JC94</accession>
<comment type="caution">
    <text evidence="1">The sequence shown here is derived from an EMBL/GenBank/DDBJ whole genome shotgun (WGS) entry which is preliminary data.</text>
</comment>
<name>A0A7W9JC94_9ACTN</name>
<reference evidence="1 2" key="1">
    <citation type="submission" date="2020-08" db="EMBL/GenBank/DDBJ databases">
        <title>Sequencing the genomes of 1000 actinobacteria strains.</title>
        <authorList>
            <person name="Klenk H.-P."/>
        </authorList>
    </citation>
    <scope>NUCLEOTIDE SEQUENCE [LARGE SCALE GENOMIC DNA]</scope>
    <source>
        <strain evidence="1 2">DSM 28967</strain>
    </source>
</reference>
<gene>
    <name evidence="1" type="ORF">HDA39_006217</name>
</gene>
<organism evidence="1 2">
    <name type="scientific">Kribbella italica</name>
    <dbReference type="NCBI Taxonomy" id="1540520"/>
    <lineage>
        <taxon>Bacteria</taxon>
        <taxon>Bacillati</taxon>
        <taxon>Actinomycetota</taxon>
        <taxon>Actinomycetes</taxon>
        <taxon>Propionibacteriales</taxon>
        <taxon>Kribbellaceae</taxon>
        <taxon>Kribbella</taxon>
    </lineage>
</organism>
<keyword evidence="2" id="KW-1185">Reference proteome</keyword>